<keyword evidence="4" id="KW-1185">Reference proteome</keyword>
<dbReference type="InterPro" id="IPR049449">
    <property type="entry name" value="TesB_ACOT8-like_N"/>
</dbReference>
<protein>
    <submittedName>
        <fullName evidence="3">Thioesterase superfamily protein</fullName>
    </submittedName>
</protein>
<dbReference type="Proteomes" id="UP000272400">
    <property type="component" value="Unassembled WGS sequence"/>
</dbReference>
<dbReference type="OrthoDB" id="9135640at2"/>
<dbReference type="SUPFAM" id="SSF54637">
    <property type="entry name" value="Thioesterase/thiol ester dehydrase-isomerase"/>
    <property type="match status" value="1"/>
</dbReference>
<dbReference type="InterPro" id="IPR029069">
    <property type="entry name" value="HotDog_dom_sf"/>
</dbReference>
<evidence type="ECO:0000313" key="3">
    <source>
        <dbReference type="EMBL" id="ROO85433.1"/>
    </source>
</evidence>
<reference evidence="3 4" key="1">
    <citation type="submission" date="2018-11" db="EMBL/GenBank/DDBJ databases">
        <title>Sequencing the genomes of 1000 actinobacteria strains.</title>
        <authorList>
            <person name="Klenk H.-P."/>
        </authorList>
    </citation>
    <scope>NUCLEOTIDE SEQUENCE [LARGE SCALE GENOMIC DNA]</scope>
    <source>
        <strain evidence="3 4">DSM 44254</strain>
    </source>
</reference>
<dbReference type="EMBL" id="RJKE01000001">
    <property type="protein sequence ID" value="ROO85433.1"/>
    <property type="molecule type" value="Genomic_DNA"/>
</dbReference>
<dbReference type="Pfam" id="PF20789">
    <property type="entry name" value="4HBT_3C"/>
    <property type="match status" value="1"/>
</dbReference>
<dbReference type="Pfam" id="PF13622">
    <property type="entry name" value="4HBT_3"/>
    <property type="match status" value="1"/>
</dbReference>
<evidence type="ECO:0000259" key="1">
    <source>
        <dbReference type="Pfam" id="PF13622"/>
    </source>
</evidence>
<evidence type="ECO:0000313" key="4">
    <source>
        <dbReference type="Proteomes" id="UP000272400"/>
    </source>
</evidence>
<feature type="domain" description="Acyl-CoA thioesterase-like C-terminal" evidence="2">
    <location>
        <begin position="122"/>
        <end position="255"/>
    </location>
</feature>
<name>A0A3N1CVW1_9ACTN</name>
<dbReference type="Gene3D" id="2.40.160.210">
    <property type="entry name" value="Acyl-CoA thioesterase, double hotdog domain"/>
    <property type="match status" value="1"/>
</dbReference>
<accession>A0A3N1CVW1</accession>
<organism evidence="3 4">
    <name type="scientific">Actinocorallia herbida</name>
    <dbReference type="NCBI Taxonomy" id="58109"/>
    <lineage>
        <taxon>Bacteria</taxon>
        <taxon>Bacillati</taxon>
        <taxon>Actinomycetota</taxon>
        <taxon>Actinomycetes</taxon>
        <taxon>Streptosporangiales</taxon>
        <taxon>Thermomonosporaceae</taxon>
        <taxon>Actinocorallia</taxon>
    </lineage>
</organism>
<dbReference type="AlphaFoldDB" id="A0A3N1CVW1"/>
<dbReference type="RefSeq" id="WP_123664939.1">
    <property type="nucleotide sequence ID" value="NZ_RJKE01000001.1"/>
</dbReference>
<sequence length="262" mass="27908">MGLDASFDLLRVPSGEAVVPPRELWGFGGLHGGLALGLLAEGMREHAAGGALRSATARFHRSLSDAFQVRTSLDRAGRTLTEASAQAVGERGVLVDASAVFAHAREEAWPPFAPAMPAVPRPEECEVFEIPPEFVPVGRYSEIRAVGSNRPYAGGTEPALTAWIRPAGRDTPPDAALFLFLMDALAPSYAAVLDTLLFVPTVELSVRIGPALDAMTTPWVLLHARTHSASPGGWIDEHIDAWSEDGAHLGSARQLRLALPAR</sequence>
<proteinExistence type="predicted"/>
<comment type="caution">
    <text evidence="3">The sequence shown here is derived from an EMBL/GenBank/DDBJ whole genome shotgun (WGS) entry which is preliminary data.</text>
</comment>
<evidence type="ECO:0000259" key="2">
    <source>
        <dbReference type="Pfam" id="PF20789"/>
    </source>
</evidence>
<feature type="domain" description="Acyl-CoA thioesterase-like N-terminal HotDog" evidence="1">
    <location>
        <begin position="24"/>
        <end position="102"/>
    </location>
</feature>
<dbReference type="InterPro" id="IPR042171">
    <property type="entry name" value="Acyl-CoA_hotdog"/>
</dbReference>
<dbReference type="InterPro" id="IPR049450">
    <property type="entry name" value="ACOT8-like_C"/>
</dbReference>
<gene>
    <name evidence="3" type="ORF">EDD29_2977</name>
</gene>